<keyword evidence="1" id="KW-1185">Reference proteome</keyword>
<protein>
    <submittedName>
        <fullName evidence="2">HTH psq-type domain-containing protein</fullName>
    </submittedName>
</protein>
<evidence type="ECO:0000313" key="1">
    <source>
        <dbReference type="Proteomes" id="UP000046395"/>
    </source>
</evidence>
<dbReference type="AlphaFoldDB" id="A0A5S6QL47"/>
<sequence>MWIFDYNMESRWRTIDKQYADMMIKLITALKWLHERKFCLSIQRFVMQSGKHDLKLSIELYLVILEGLKTGESGASMGNKYGFCKSTISSVKRDMEMPP</sequence>
<accession>A0A5S6QL47</accession>
<organism evidence="1 2">
    <name type="scientific">Trichuris muris</name>
    <name type="common">Mouse whipworm</name>
    <dbReference type="NCBI Taxonomy" id="70415"/>
    <lineage>
        <taxon>Eukaryota</taxon>
        <taxon>Metazoa</taxon>
        <taxon>Ecdysozoa</taxon>
        <taxon>Nematoda</taxon>
        <taxon>Enoplea</taxon>
        <taxon>Dorylaimia</taxon>
        <taxon>Trichinellida</taxon>
        <taxon>Trichuridae</taxon>
        <taxon>Trichuris</taxon>
    </lineage>
</organism>
<proteinExistence type="predicted"/>
<dbReference type="Proteomes" id="UP000046395">
    <property type="component" value="Unassembled WGS sequence"/>
</dbReference>
<dbReference type="WBParaSite" id="TMUE_2000007915.1">
    <property type="protein sequence ID" value="TMUE_2000007915.1"/>
    <property type="gene ID" value="WBGene00293487"/>
</dbReference>
<name>A0A5S6QL47_TRIMR</name>
<evidence type="ECO:0000313" key="2">
    <source>
        <dbReference type="WBParaSite" id="TMUE_2000007915.1"/>
    </source>
</evidence>
<reference evidence="2" key="1">
    <citation type="submission" date="2019-12" db="UniProtKB">
        <authorList>
            <consortium name="WormBaseParasite"/>
        </authorList>
    </citation>
    <scope>IDENTIFICATION</scope>
</reference>